<evidence type="ECO:0000256" key="4">
    <source>
        <dbReference type="ARBA" id="ARBA00022723"/>
    </source>
</evidence>
<dbReference type="AlphaFoldDB" id="H5UVJ8"/>
<dbReference type="InterPro" id="IPR017927">
    <property type="entry name" value="FAD-bd_FR_type"/>
</dbReference>
<evidence type="ECO:0000256" key="6">
    <source>
        <dbReference type="ARBA" id="ARBA00023002"/>
    </source>
</evidence>
<dbReference type="InterPro" id="IPR012675">
    <property type="entry name" value="Beta-grasp_dom_sf"/>
</dbReference>
<dbReference type="InterPro" id="IPR039261">
    <property type="entry name" value="FNR_nucleotide-bd"/>
</dbReference>
<evidence type="ECO:0000259" key="10">
    <source>
        <dbReference type="PROSITE" id="PS51384"/>
    </source>
</evidence>
<feature type="domain" description="FAD-binding FR-type" evidence="10">
    <location>
        <begin position="31"/>
        <end position="134"/>
    </location>
</feature>
<keyword evidence="12" id="KW-1185">Reference proteome</keyword>
<dbReference type="eggNOG" id="COG1018">
    <property type="taxonomic scope" value="Bacteria"/>
</dbReference>
<keyword evidence="5" id="KW-0274">FAD</keyword>
<dbReference type="GO" id="GO:0016491">
    <property type="term" value="F:oxidoreductase activity"/>
    <property type="evidence" value="ECO:0007669"/>
    <property type="project" value="UniProtKB-KW"/>
</dbReference>
<dbReference type="Pfam" id="PF00175">
    <property type="entry name" value="NAD_binding_1"/>
    <property type="match status" value="1"/>
</dbReference>
<keyword evidence="3" id="KW-0001">2Fe-2S</keyword>
<evidence type="ECO:0000256" key="1">
    <source>
        <dbReference type="ARBA" id="ARBA00001974"/>
    </source>
</evidence>
<dbReference type="SUPFAM" id="SSF52343">
    <property type="entry name" value="Ferredoxin reductase-like, C-terminal NADP-linked domain"/>
    <property type="match status" value="1"/>
</dbReference>
<dbReference type="GO" id="GO:0046872">
    <property type="term" value="F:metal ion binding"/>
    <property type="evidence" value="ECO:0007669"/>
    <property type="project" value="UniProtKB-KW"/>
</dbReference>
<dbReference type="PANTHER" id="PTHR47354:SF6">
    <property type="entry name" value="NADH OXIDOREDUCTASE HCR"/>
    <property type="match status" value="1"/>
</dbReference>
<dbReference type="SUPFAM" id="SSF63380">
    <property type="entry name" value="Riboflavin synthase domain-like"/>
    <property type="match status" value="1"/>
</dbReference>
<keyword evidence="6" id="KW-0560">Oxidoreductase</keyword>
<dbReference type="InterPro" id="IPR008333">
    <property type="entry name" value="Cbr1-like_FAD-bd_dom"/>
</dbReference>
<dbReference type="SUPFAM" id="SSF54292">
    <property type="entry name" value="2Fe-2S ferredoxin-like"/>
    <property type="match status" value="1"/>
</dbReference>
<evidence type="ECO:0000313" key="11">
    <source>
        <dbReference type="EMBL" id="GAB49756.1"/>
    </source>
</evidence>
<dbReference type="PANTHER" id="PTHR47354">
    <property type="entry name" value="NADH OXIDOREDUCTASE HCR"/>
    <property type="match status" value="1"/>
</dbReference>
<protein>
    <submittedName>
        <fullName evidence="11">Putative NADPH oxidoreductase</fullName>
    </submittedName>
</protein>
<evidence type="ECO:0000256" key="8">
    <source>
        <dbReference type="ARBA" id="ARBA00023014"/>
    </source>
</evidence>
<dbReference type="Gene3D" id="2.40.30.10">
    <property type="entry name" value="Translation factors"/>
    <property type="match status" value="1"/>
</dbReference>
<evidence type="ECO:0000256" key="2">
    <source>
        <dbReference type="ARBA" id="ARBA00022630"/>
    </source>
</evidence>
<evidence type="ECO:0000256" key="7">
    <source>
        <dbReference type="ARBA" id="ARBA00023004"/>
    </source>
</evidence>
<evidence type="ECO:0000259" key="9">
    <source>
        <dbReference type="PROSITE" id="PS51085"/>
    </source>
</evidence>
<dbReference type="PROSITE" id="PS51085">
    <property type="entry name" value="2FE2S_FER_2"/>
    <property type="match status" value="1"/>
</dbReference>
<dbReference type="CDD" id="cd06216">
    <property type="entry name" value="FNR_iron_sulfur_binding_2"/>
    <property type="match status" value="1"/>
</dbReference>
<dbReference type="CDD" id="cd00207">
    <property type="entry name" value="fer2"/>
    <property type="match status" value="1"/>
</dbReference>
<keyword evidence="8" id="KW-0411">Iron-sulfur</keyword>
<dbReference type="Gene3D" id="3.10.20.30">
    <property type="match status" value="1"/>
</dbReference>
<dbReference type="Proteomes" id="UP000004367">
    <property type="component" value="Unassembled WGS sequence"/>
</dbReference>
<dbReference type="Gene3D" id="3.40.50.80">
    <property type="entry name" value="Nucleotide-binding domain of ferredoxin-NADP reductase (FNR) module"/>
    <property type="match status" value="1"/>
</dbReference>
<dbReference type="Pfam" id="PF00970">
    <property type="entry name" value="FAD_binding_6"/>
    <property type="match status" value="1"/>
</dbReference>
<accession>H5UVJ8</accession>
<gene>
    <name evidence="11" type="ORF">MOPEL_134_00400</name>
</gene>
<organism evidence="11 12">
    <name type="scientific">Mobilicoccus pelagius NBRC 104925</name>
    <dbReference type="NCBI Taxonomy" id="1089455"/>
    <lineage>
        <taxon>Bacteria</taxon>
        <taxon>Bacillati</taxon>
        <taxon>Actinomycetota</taxon>
        <taxon>Actinomycetes</taxon>
        <taxon>Micrococcales</taxon>
        <taxon>Dermatophilaceae</taxon>
        <taxon>Mobilicoccus</taxon>
    </lineage>
</organism>
<comment type="caution">
    <text evidence="11">The sequence shown here is derived from an EMBL/GenBank/DDBJ whole genome shotgun (WGS) entry which is preliminary data.</text>
</comment>
<evidence type="ECO:0000256" key="5">
    <source>
        <dbReference type="ARBA" id="ARBA00022827"/>
    </source>
</evidence>
<dbReference type="InterPro" id="IPR036010">
    <property type="entry name" value="2Fe-2S_ferredoxin-like_sf"/>
</dbReference>
<evidence type="ECO:0000256" key="3">
    <source>
        <dbReference type="ARBA" id="ARBA00022714"/>
    </source>
</evidence>
<dbReference type="PROSITE" id="PS51384">
    <property type="entry name" value="FAD_FR"/>
    <property type="match status" value="1"/>
</dbReference>
<keyword evidence="2" id="KW-0285">Flavoprotein</keyword>
<dbReference type="Pfam" id="PF00111">
    <property type="entry name" value="Fer2"/>
    <property type="match status" value="1"/>
</dbReference>
<keyword evidence="4" id="KW-0479">Metal-binding</keyword>
<dbReference type="InterPro" id="IPR050415">
    <property type="entry name" value="MRET"/>
</dbReference>
<sequence length="349" mass="37225">MGHGLLRAAQFATTPLLPRDYLGLVAPLTFGADLQGRIVERRPETPDATTLVIRAGRRWQGHVPGQYVRVGVDVDGVRHWRAYSLTHGPDAPRGTIAITVKRLPGGRVSEHLVDHARPGDLLVLDQATGDFTLPVVPPGRLLFLTAGSGITPVIAMLRHHVWHVQDATVVHSAPRAEDVVFGPELRALAAEGGIHLVERHTAEAGLLDLAELDDLVPDWRRRQTWVCGPTGLLDDATAHWEAAGSADRLHVERFRPAVAVVDDAGGEVSFTRSGLTVDAPGDRPILDSGEEAGALLPSGCRMGICFGCALPLREGVVRDLRTGELTEGGDGVRVQTCISAPAGACEIDG</sequence>
<reference evidence="11 12" key="1">
    <citation type="submission" date="2012-02" db="EMBL/GenBank/DDBJ databases">
        <title>Whole genome shotgun sequence of Mobilicoccus pelagius NBRC 104925.</title>
        <authorList>
            <person name="Yoshida Y."/>
            <person name="Hosoyama A."/>
            <person name="Tsuchikane K."/>
            <person name="Katsumata H."/>
            <person name="Yamazaki S."/>
            <person name="Fujita N."/>
        </authorList>
    </citation>
    <scope>NUCLEOTIDE SEQUENCE [LARGE SCALE GENOMIC DNA]</scope>
    <source>
        <strain evidence="11 12">NBRC 104925</strain>
    </source>
</reference>
<dbReference type="InterPro" id="IPR017938">
    <property type="entry name" value="Riboflavin_synthase-like_b-brl"/>
</dbReference>
<proteinExistence type="predicted"/>
<dbReference type="InterPro" id="IPR001041">
    <property type="entry name" value="2Fe-2S_ferredoxin-type"/>
</dbReference>
<dbReference type="GO" id="GO:0051537">
    <property type="term" value="F:2 iron, 2 sulfur cluster binding"/>
    <property type="evidence" value="ECO:0007669"/>
    <property type="project" value="UniProtKB-KW"/>
</dbReference>
<keyword evidence="7" id="KW-0408">Iron</keyword>
<name>H5UVJ8_9MICO</name>
<dbReference type="STRING" id="1089455.MOPEL_134_00400"/>
<evidence type="ECO:0000313" key="12">
    <source>
        <dbReference type="Proteomes" id="UP000004367"/>
    </source>
</evidence>
<feature type="domain" description="2Fe-2S ferredoxin-type" evidence="9">
    <location>
        <begin position="266"/>
        <end position="349"/>
    </location>
</feature>
<dbReference type="InterPro" id="IPR001433">
    <property type="entry name" value="OxRdtase_FAD/NAD-bd"/>
</dbReference>
<comment type="cofactor">
    <cofactor evidence="1">
        <name>FAD</name>
        <dbReference type="ChEBI" id="CHEBI:57692"/>
    </cofactor>
</comment>
<dbReference type="EMBL" id="BAFE01000093">
    <property type="protein sequence ID" value="GAB49756.1"/>
    <property type="molecule type" value="Genomic_DNA"/>
</dbReference>